<keyword evidence="3 9" id="KW-0479">Metal-binding</keyword>
<evidence type="ECO:0000256" key="11">
    <source>
        <dbReference type="RuleBase" id="RU004253"/>
    </source>
</evidence>
<keyword evidence="2 9" id="KW-0808">Transferase</keyword>
<dbReference type="NCBIfam" id="TIGR00693">
    <property type="entry name" value="thiE"/>
    <property type="match status" value="1"/>
</dbReference>
<keyword evidence="5 9" id="KW-0784">Thiamine biosynthesis</keyword>
<evidence type="ECO:0000256" key="5">
    <source>
        <dbReference type="ARBA" id="ARBA00022977"/>
    </source>
</evidence>
<dbReference type="EC" id="2.5.1.3" evidence="9"/>
<evidence type="ECO:0000256" key="8">
    <source>
        <dbReference type="ARBA" id="ARBA00047883"/>
    </source>
</evidence>
<evidence type="ECO:0000256" key="1">
    <source>
        <dbReference type="ARBA" id="ARBA00005165"/>
    </source>
</evidence>
<dbReference type="InterPro" id="IPR034291">
    <property type="entry name" value="TMP_synthase"/>
</dbReference>
<evidence type="ECO:0000256" key="6">
    <source>
        <dbReference type="ARBA" id="ARBA00047334"/>
    </source>
</evidence>
<comment type="similarity">
    <text evidence="9 10">Belongs to the thiamine-phosphate synthase family.</text>
</comment>
<dbReference type="PANTHER" id="PTHR20857">
    <property type="entry name" value="THIAMINE-PHOSPHATE PYROPHOSPHORYLASE"/>
    <property type="match status" value="1"/>
</dbReference>
<feature type="binding site" evidence="9">
    <location>
        <begin position="183"/>
        <end position="184"/>
    </location>
    <ligand>
        <name>2-[(2R,5Z)-2-carboxy-4-methylthiazol-5(2H)-ylidene]ethyl phosphate</name>
        <dbReference type="ChEBI" id="CHEBI:62899"/>
    </ligand>
</feature>
<dbReference type="InterPro" id="IPR013785">
    <property type="entry name" value="Aldolase_TIM"/>
</dbReference>
<dbReference type="RefSeq" id="WP_109723624.1">
    <property type="nucleotide sequence ID" value="NZ_MSZV01000100.1"/>
</dbReference>
<proteinExistence type="inferred from homology"/>
<keyword evidence="14" id="KW-1185">Reference proteome</keyword>
<keyword evidence="4 9" id="KW-0460">Magnesium</keyword>
<name>A0A316I2Q3_9GAMM</name>
<comment type="catalytic activity">
    <reaction evidence="8 9 10">
        <text>2-[(2R,5Z)-2-carboxy-4-methylthiazol-5(2H)-ylidene]ethyl phosphate + 4-amino-2-methyl-5-(diphosphooxymethyl)pyrimidine + 2 H(+) = thiamine phosphate + CO2 + diphosphate</text>
        <dbReference type="Rhea" id="RHEA:47844"/>
        <dbReference type="ChEBI" id="CHEBI:15378"/>
        <dbReference type="ChEBI" id="CHEBI:16526"/>
        <dbReference type="ChEBI" id="CHEBI:33019"/>
        <dbReference type="ChEBI" id="CHEBI:37575"/>
        <dbReference type="ChEBI" id="CHEBI:57841"/>
        <dbReference type="ChEBI" id="CHEBI:62899"/>
        <dbReference type="EC" id="2.5.1.3"/>
    </reaction>
</comment>
<dbReference type="GO" id="GO:0004789">
    <property type="term" value="F:thiamine-phosphate diphosphorylase activity"/>
    <property type="evidence" value="ECO:0007669"/>
    <property type="project" value="UniProtKB-UniRule"/>
</dbReference>
<feature type="binding site" evidence="9">
    <location>
        <begin position="36"/>
        <end position="40"/>
    </location>
    <ligand>
        <name>4-amino-2-methyl-5-(diphosphooxymethyl)pyrimidine</name>
        <dbReference type="ChEBI" id="CHEBI:57841"/>
    </ligand>
</feature>
<dbReference type="AlphaFoldDB" id="A0A316I2Q3"/>
<dbReference type="OrthoDB" id="9789949at2"/>
<sequence length="211" mass="21701">MPPLPPRGLYVITDGPRDDLLDAVARALAGGARLVQYRDKTADAARRLAEARALKALCAAHGVPLIVNDDIALAQAAGADGVHLGEHDGSLAQARAQLGERAIIGVSCYDSLARARAAAAEGASYVAFGAFFPSPTKPRARRADPGLLRQSAALGVPRVAIGGITADNARPLVDAGADYLAVISAVFGAADIAAAARRLADLHPCQRASER</sequence>
<feature type="binding site" evidence="9">
    <location>
        <begin position="134"/>
        <end position="136"/>
    </location>
    <ligand>
        <name>2-[(2R,5Z)-2-carboxy-4-methylthiazol-5(2H)-ylidene]ethyl phosphate</name>
        <dbReference type="ChEBI" id="CHEBI:62899"/>
    </ligand>
</feature>
<evidence type="ECO:0000256" key="10">
    <source>
        <dbReference type="RuleBase" id="RU003826"/>
    </source>
</evidence>
<evidence type="ECO:0000256" key="3">
    <source>
        <dbReference type="ARBA" id="ARBA00022723"/>
    </source>
</evidence>
<comment type="function">
    <text evidence="9">Condenses 4-methyl-5-(beta-hydroxyethyl)thiazole monophosphate (THZ-P) and 2-methyl-4-amino-5-hydroxymethyl pyrimidine pyrophosphate (HMP-PP) to form thiamine monophosphate (TMP).</text>
</comment>
<dbReference type="GO" id="GO:0009228">
    <property type="term" value="P:thiamine biosynthetic process"/>
    <property type="evidence" value="ECO:0007669"/>
    <property type="project" value="UniProtKB-KW"/>
</dbReference>
<protein>
    <recommendedName>
        <fullName evidence="9">Thiamine-phosphate synthase</fullName>
        <shortName evidence="9">TP synthase</shortName>
        <shortName evidence="9">TPS</shortName>
        <ecNumber evidence="9">2.5.1.3</ecNumber>
    </recommendedName>
    <alternativeName>
        <fullName evidence="9">Thiamine-phosphate pyrophosphorylase</fullName>
        <shortName evidence="9">TMP pyrophosphorylase</shortName>
        <shortName evidence="9">TMP-PPase</shortName>
    </alternativeName>
</protein>
<comment type="catalytic activity">
    <reaction evidence="7 9 10">
        <text>2-(2-carboxy-4-methylthiazol-5-yl)ethyl phosphate + 4-amino-2-methyl-5-(diphosphooxymethyl)pyrimidine + 2 H(+) = thiamine phosphate + CO2 + diphosphate</text>
        <dbReference type="Rhea" id="RHEA:47848"/>
        <dbReference type="ChEBI" id="CHEBI:15378"/>
        <dbReference type="ChEBI" id="CHEBI:16526"/>
        <dbReference type="ChEBI" id="CHEBI:33019"/>
        <dbReference type="ChEBI" id="CHEBI:37575"/>
        <dbReference type="ChEBI" id="CHEBI:57841"/>
        <dbReference type="ChEBI" id="CHEBI:62890"/>
        <dbReference type="EC" id="2.5.1.3"/>
    </reaction>
</comment>
<gene>
    <name evidence="9" type="primary">thiE</name>
    <name evidence="13" type="ORF">C7456_1073</name>
</gene>
<comment type="pathway">
    <text evidence="1 9 11">Cofactor biosynthesis; thiamine diphosphate biosynthesis; thiamine phosphate from 4-amino-2-methyl-5-diphosphomethylpyrimidine and 4-methyl-5-(2-phosphoethyl)-thiazole: step 1/1.</text>
</comment>
<dbReference type="EMBL" id="QGHC01000007">
    <property type="protein sequence ID" value="PWK86613.1"/>
    <property type="molecule type" value="Genomic_DNA"/>
</dbReference>
<dbReference type="UniPathway" id="UPA00060">
    <property type="reaction ID" value="UER00141"/>
</dbReference>
<dbReference type="Pfam" id="PF02581">
    <property type="entry name" value="TMP-TENI"/>
    <property type="match status" value="1"/>
</dbReference>
<feature type="binding site" evidence="9">
    <location>
        <position position="137"/>
    </location>
    <ligand>
        <name>4-amino-2-methyl-5-(diphosphooxymethyl)pyrimidine</name>
        <dbReference type="ChEBI" id="CHEBI:57841"/>
    </ligand>
</feature>
<dbReference type="Gene3D" id="3.20.20.70">
    <property type="entry name" value="Aldolase class I"/>
    <property type="match status" value="1"/>
</dbReference>
<organism evidence="13 14">
    <name type="scientific">Fulvimonas soli</name>
    <dbReference type="NCBI Taxonomy" id="155197"/>
    <lineage>
        <taxon>Bacteria</taxon>
        <taxon>Pseudomonadati</taxon>
        <taxon>Pseudomonadota</taxon>
        <taxon>Gammaproteobacteria</taxon>
        <taxon>Lysobacterales</taxon>
        <taxon>Rhodanobacteraceae</taxon>
        <taxon>Fulvimonas</taxon>
    </lineage>
</organism>
<evidence type="ECO:0000313" key="14">
    <source>
        <dbReference type="Proteomes" id="UP000245812"/>
    </source>
</evidence>
<feature type="binding site" evidence="9">
    <location>
        <position position="69"/>
    </location>
    <ligand>
        <name>Mg(2+)</name>
        <dbReference type="ChEBI" id="CHEBI:18420"/>
    </ligand>
</feature>
<dbReference type="SUPFAM" id="SSF51391">
    <property type="entry name" value="Thiamin phosphate synthase"/>
    <property type="match status" value="1"/>
</dbReference>
<feature type="domain" description="Thiamine phosphate synthase/TenI" evidence="12">
    <location>
        <begin position="9"/>
        <end position="186"/>
    </location>
</feature>
<dbReference type="GO" id="GO:0000287">
    <property type="term" value="F:magnesium ion binding"/>
    <property type="evidence" value="ECO:0007669"/>
    <property type="project" value="UniProtKB-UniRule"/>
</dbReference>
<evidence type="ECO:0000256" key="7">
    <source>
        <dbReference type="ARBA" id="ARBA00047851"/>
    </source>
</evidence>
<dbReference type="Proteomes" id="UP000245812">
    <property type="component" value="Unassembled WGS sequence"/>
</dbReference>
<feature type="binding site" evidence="9">
    <location>
        <position position="88"/>
    </location>
    <ligand>
        <name>Mg(2+)</name>
        <dbReference type="ChEBI" id="CHEBI:18420"/>
    </ligand>
</feature>
<feature type="binding site" evidence="9">
    <location>
        <position position="107"/>
    </location>
    <ligand>
        <name>4-amino-2-methyl-5-(diphosphooxymethyl)pyrimidine</name>
        <dbReference type="ChEBI" id="CHEBI:57841"/>
    </ligand>
</feature>
<reference evidence="13 14" key="1">
    <citation type="submission" date="2018-05" db="EMBL/GenBank/DDBJ databases">
        <title>Genomic Encyclopedia of Type Strains, Phase IV (KMG-IV): sequencing the most valuable type-strain genomes for metagenomic binning, comparative biology and taxonomic classification.</title>
        <authorList>
            <person name="Goeker M."/>
        </authorList>
    </citation>
    <scope>NUCLEOTIDE SEQUENCE [LARGE SCALE GENOMIC DNA]</scope>
    <source>
        <strain evidence="13 14">DSM 14263</strain>
    </source>
</reference>
<comment type="cofactor">
    <cofactor evidence="9">
        <name>Mg(2+)</name>
        <dbReference type="ChEBI" id="CHEBI:18420"/>
    </cofactor>
    <text evidence="9">Binds 1 Mg(2+) ion per subunit.</text>
</comment>
<dbReference type="InterPro" id="IPR036206">
    <property type="entry name" value="ThiamineP_synth_sf"/>
</dbReference>
<dbReference type="HAMAP" id="MF_00097">
    <property type="entry name" value="TMP_synthase"/>
    <property type="match status" value="1"/>
</dbReference>
<evidence type="ECO:0000313" key="13">
    <source>
        <dbReference type="EMBL" id="PWK86613.1"/>
    </source>
</evidence>
<feature type="binding site" evidence="9">
    <location>
        <position position="68"/>
    </location>
    <ligand>
        <name>4-amino-2-methyl-5-(diphosphooxymethyl)pyrimidine</name>
        <dbReference type="ChEBI" id="CHEBI:57841"/>
    </ligand>
</feature>
<comment type="caution">
    <text evidence="13">The sequence shown here is derived from an EMBL/GenBank/DDBJ whole genome shotgun (WGS) entry which is preliminary data.</text>
</comment>
<dbReference type="GO" id="GO:0009229">
    <property type="term" value="P:thiamine diphosphate biosynthetic process"/>
    <property type="evidence" value="ECO:0007669"/>
    <property type="project" value="UniProtKB-UniRule"/>
</dbReference>
<dbReference type="GO" id="GO:0005737">
    <property type="term" value="C:cytoplasm"/>
    <property type="evidence" value="ECO:0007669"/>
    <property type="project" value="TreeGrafter"/>
</dbReference>
<comment type="catalytic activity">
    <reaction evidence="6 9 10">
        <text>4-methyl-5-(2-phosphooxyethyl)-thiazole + 4-amino-2-methyl-5-(diphosphooxymethyl)pyrimidine + H(+) = thiamine phosphate + diphosphate</text>
        <dbReference type="Rhea" id="RHEA:22328"/>
        <dbReference type="ChEBI" id="CHEBI:15378"/>
        <dbReference type="ChEBI" id="CHEBI:33019"/>
        <dbReference type="ChEBI" id="CHEBI:37575"/>
        <dbReference type="ChEBI" id="CHEBI:57841"/>
        <dbReference type="ChEBI" id="CHEBI:58296"/>
        <dbReference type="EC" id="2.5.1.3"/>
    </reaction>
</comment>
<evidence type="ECO:0000256" key="4">
    <source>
        <dbReference type="ARBA" id="ARBA00022842"/>
    </source>
</evidence>
<evidence type="ECO:0000259" key="12">
    <source>
        <dbReference type="Pfam" id="PF02581"/>
    </source>
</evidence>
<evidence type="ECO:0000256" key="2">
    <source>
        <dbReference type="ARBA" id="ARBA00022679"/>
    </source>
</evidence>
<evidence type="ECO:0000256" key="9">
    <source>
        <dbReference type="HAMAP-Rule" id="MF_00097"/>
    </source>
</evidence>
<dbReference type="InterPro" id="IPR022998">
    <property type="entry name" value="ThiamineP_synth_TenI"/>
</dbReference>
<dbReference type="CDD" id="cd00564">
    <property type="entry name" value="TMP_TenI"/>
    <property type="match status" value="1"/>
</dbReference>
<feature type="binding site" evidence="9">
    <location>
        <position position="163"/>
    </location>
    <ligand>
        <name>2-[(2R,5Z)-2-carboxy-4-methylthiazol-5(2H)-ylidene]ethyl phosphate</name>
        <dbReference type="ChEBI" id="CHEBI:62899"/>
    </ligand>
</feature>
<accession>A0A316I2Q3</accession>
<dbReference type="PANTHER" id="PTHR20857:SF15">
    <property type="entry name" value="THIAMINE-PHOSPHATE SYNTHASE"/>
    <property type="match status" value="1"/>
</dbReference>